<organism evidence="2">
    <name type="scientific">uncultured marine group II/III euryarchaeote KM3_100_D04</name>
    <dbReference type="NCBI Taxonomy" id="1457841"/>
    <lineage>
        <taxon>Archaea</taxon>
        <taxon>Methanobacteriati</taxon>
        <taxon>Methanobacteriota</taxon>
        <taxon>environmental samples</taxon>
    </lineage>
</organism>
<dbReference type="AlphaFoldDB" id="A0A075GA53"/>
<feature type="compositionally biased region" description="Low complexity" evidence="1">
    <location>
        <begin position="82"/>
        <end position="96"/>
    </location>
</feature>
<reference evidence="2" key="1">
    <citation type="journal article" date="2014" name="Genome Biol. Evol.">
        <title>Pangenome evidence for extensive interdomain horizontal transfer affecting lineage core and shell genes in uncultured planktonic thaumarchaeota and euryarchaeota.</title>
        <authorList>
            <person name="Deschamps P."/>
            <person name="Zivanovic Y."/>
            <person name="Moreira D."/>
            <person name="Rodriguez-Valera F."/>
            <person name="Lopez-Garcia P."/>
        </authorList>
    </citation>
    <scope>NUCLEOTIDE SEQUENCE</scope>
</reference>
<sequence>MTAADPAPDDDTELERLWLVCDGKPPEDTRTHGGIVWLSKQTKTPIPGLSVLVAKKQQPLLLVVPGTELAPPKPLPKKPKKQTNSGQQSKQKSQAKPEPAQLKPPFEWRCRQCDQEMVSDTTPSHCGRSMRQLAPVSKEGSKEFSEFMEQNEWTFMSPEESTLLKQPGVEKSEQALSIATEAGESLEKILREVAKEVPPRFELYNEQTDRVRVSDLKTDDKFVRVFNNIEEWRGTEMVPVTDLPYGNVEIGHVFDAFLSKSLDGSVDGDWSPGERVAFHAEDLGITIGGTPDLMFRDIPVETKTVTFLPHEGNKKQRHVFQFKWHSNYLPQIAMYLEGTDHDWMLLMLVSRRSGLFTMLPITNVKMETLRKRWHSLLKDDELAGQVTTYREAIDSEE</sequence>
<proteinExistence type="predicted"/>
<accession>A0A075GA53</accession>
<name>A0A075GA53_9EURY</name>
<evidence type="ECO:0000313" key="2">
    <source>
        <dbReference type="EMBL" id="AIE98816.1"/>
    </source>
</evidence>
<protein>
    <submittedName>
        <fullName evidence="2">Uncharacterized protein</fullName>
    </submittedName>
</protein>
<feature type="region of interest" description="Disordered" evidence="1">
    <location>
        <begin position="64"/>
        <end position="105"/>
    </location>
</feature>
<evidence type="ECO:0000256" key="1">
    <source>
        <dbReference type="SAM" id="MobiDB-lite"/>
    </source>
</evidence>
<dbReference type="EMBL" id="KF900545">
    <property type="protein sequence ID" value="AIE98816.1"/>
    <property type="molecule type" value="Genomic_DNA"/>
</dbReference>